<dbReference type="Pfam" id="PF13912">
    <property type="entry name" value="zf-C2H2_6"/>
    <property type="match status" value="1"/>
</dbReference>
<dbReference type="InterPro" id="IPR013087">
    <property type="entry name" value="Znf_C2H2_type"/>
</dbReference>
<dbReference type="AlphaFoldDB" id="A0A0B2NRK8"/>
<evidence type="ECO:0000256" key="8">
    <source>
        <dbReference type="PROSITE-ProRule" id="PRU00042"/>
    </source>
</evidence>
<dbReference type="SUPFAM" id="SSF57667">
    <property type="entry name" value="beta-beta-alpha zinc fingers"/>
    <property type="match status" value="1"/>
</dbReference>
<accession>A0A0B2NRK8</accession>
<dbReference type="PANTHER" id="PTHR45801:SF5">
    <property type="entry name" value="OS05G0286100 PROTEIN"/>
    <property type="match status" value="1"/>
</dbReference>
<dbReference type="PROSITE" id="PS50157">
    <property type="entry name" value="ZINC_FINGER_C2H2_2"/>
    <property type="match status" value="1"/>
</dbReference>
<evidence type="ECO:0000256" key="4">
    <source>
        <dbReference type="ARBA" id="ARBA00022833"/>
    </source>
</evidence>
<evidence type="ECO:0000256" key="9">
    <source>
        <dbReference type="SAM" id="MobiDB-lite"/>
    </source>
</evidence>
<comment type="subcellular location">
    <subcellularLocation>
        <location evidence="1">Nucleus</location>
    </subcellularLocation>
</comment>
<keyword evidence="5" id="KW-0805">Transcription regulation</keyword>
<dbReference type="Gramene" id="XM_028376451.1">
    <property type="protein sequence ID" value="XP_028232252.1"/>
    <property type="gene ID" value="LOC114412522"/>
</dbReference>
<evidence type="ECO:0000256" key="6">
    <source>
        <dbReference type="ARBA" id="ARBA00023163"/>
    </source>
</evidence>
<keyword evidence="2" id="KW-0479">Metal-binding</keyword>
<keyword evidence="6" id="KW-0804">Transcription</keyword>
<dbReference type="GO" id="GO:0008270">
    <property type="term" value="F:zinc ion binding"/>
    <property type="evidence" value="ECO:0007669"/>
    <property type="project" value="UniProtKB-KW"/>
</dbReference>
<dbReference type="GO" id="GO:0005634">
    <property type="term" value="C:nucleus"/>
    <property type="evidence" value="ECO:0007669"/>
    <property type="project" value="UniProtKB-SubCell"/>
</dbReference>
<evidence type="ECO:0000256" key="2">
    <source>
        <dbReference type="ARBA" id="ARBA00022723"/>
    </source>
</evidence>
<dbReference type="PANTHER" id="PTHR45801">
    <property type="entry name" value="OS07G0101800 PROTEIN"/>
    <property type="match status" value="1"/>
</dbReference>
<evidence type="ECO:0000256" key="5">
    <source>
        <dbReference type="ARBA" id="ARBA00023015"/>
    </source>
</evidence>
<organism evidence="11">
    <name type="scientific">Glycine soja</name>
    <name type="common">Wild soybean</name>
    <dbReference type="NCBI Taxonomy" id="3848"/>
    <lineage>
        <taxon>Eukaryota</taxon>
        <taxon>Viridiplantae</taxon>
        <taxon>Streptophyta</taxon>
        <taxon>Embryophyta</taxon>
        <taxon>Tracheophyta</taxon>
        <taxon>Spermatophyta</taxon>
        <taxon>Magnoliopsida</taxon>
        <taxon>eudicotyledons</taxon>
        <taxon>Gunneridae</taxon>
        <taxon>Pentapetalae</taxon>
        <taxon>rosids</taxon>
        <taxon>fabids</taxon>
        <taxon>Fabales</taxon>
        <taxon>Fabaceae</taxon>
        <taxon>Papilionoideae</taxon>
        <taxon>50 kb inversion clade</taxon>
        <taxon>NPAAA clade</taxon>
        <taxon>indigoferoid/millettioid clade</taxon>
        <taxon>Phaseoleae</taxon>
        <taxon>Glycine</taxon>
        <taxon>Glycine subgen. Soja</taxon>
    </lineage>
</organism>
<feature type="domain" description="C2H2-type" evidence="10">
    <location>
        <begin position="41"/>
        <end position="68"/>
    </location>
</feature>
<feature type="compositionally biased region" description="Polar residues" evidence="9">
    <location>
        <begin position="174"/>
        <end position="184"/>
    </location>
</feature>
<name>A0A0B2NRK8_GLYSO</name>
<gene>
    <name evidence="11" type="ORF">glysoja_044579</name>
</gene>
<sequence length="224" mass="24802">MWNPRDQYHHQDQDQDESWEVRAFAEDTSNIMGTTWPPRSYSCTFCRKEFRSAQALGGHMNVHRRDRARLHQASVPHNNPSFSPTPSFLNISHQEPFVANGGLCLLYPFPSPNNNAPFSSLGHNNNACGDSPSTAFSVSSSHSLQYPPMRVPSCSASTSFDFSVAQPAPPAVGRNNNGFSSSYSGKVEQEPPTNDSSTHHGHGRHHHDEELDLELRLGNKSTST</sequence>
<dbReference type="InterPro" id="IPR052426">
    <property type="entry name" value="Plant_dev_regulator"/>
</dbReference>
<dbReference type="Gene3D" id="3.30.160.60">
    <property type="entry name" value="Classic Zinc Finger"/>
    <property type="match status" value="1"/>
</dbReference>
<evidence type="ECO:0000259" key="10">
    <source>
        <dbReference type="PROSITE" id="PS50157"/>
    </source>
</evidence>
<dbReference type="InterPro" id="IPR036236">
    <property type="entry name" value="Znf_C2H2_sf"/>
</dbReference>
<keyword evidence="7" id="KW-0539">Nucleus</keyword>
<feature type="compositionally biased region" description="Basic and acidic residues" evidence="9">
    <location>
        <begin position="206"/>
        <end position="217"/>
    </location>
</feature>
<evidence type="ECO:0000313" key="11">
    <source>
        <dbReference type="EMBL" id="KHM99705.1"/>
    </source>
</evidence>
<dbReference type="EMBL" id="KN671583">
    <property type="protein sequence ID" value="KHM99705.1"/>
    <property type="molecule type" value="Genomic_DNA"/>
</dbReference>
<evidence type="ECO:0000256" key="7">
    <source>
        <dbReference type="ARBA" id="ARBA00023242"/>
    </source>
</evidence>
<feature type="region of interest" description="Disordered" evidence="9">
    <location>
        <begin position="170"/>
        <end position="224"/>
    </location>
</feature>
<reference evidence="11" key="1">
    <citation type="submission" date="2014-07" db="EMBL/GenBank/DDBJ databases">
        <title>Identification of a novel salt tolerance gene in wild soybean by whole-genome sequencing.</title>
        <authorList>
            <person name="Lam H.-M."/>
            <person name="Qi X."/>
            <person name="Li M.-W."/>
            <person name="Liu X."/>
            <person name="Xie M."/>
            <person name="Ni M."/>
            <person name="Xu X."/>
        </authorList>
    </citation>
    <scope>NUCLEOTIDE SEQUENCE [LARGE SCALE GENOMIC DNA]</scope>
    <source>
        <tissue evidence="11">Root</tissue>
    </source>
</reference>
<evidence type="ECO:0000256" key="1">
    <source>
        <dbReference type="ARBA" id="ARBA00004123"/>
    </source>
</evidence>
<dbReference type="Proteomes" id="UP000053555">
    <property type="component" value="Unassembled WGS sequence"/>
</dbReference>
<proteinExistence type="predicted"/>
<dbReference type="PROSITE" id="PS00028">
    <property type="entry name" value="ZINC_FINGER_C2H2_1"/>
    <property type="match status" value="1"/>
</dbReference>
<protein>
    <submittedName>
        <fullName evidence="11">Putative transcriptional regulator RABBIT EARS</fullName>
    </submittedName>
</protein>
<keyword evidence="4" id="KW-0862">Zinc</keyword>
<keyword evidence="3 8" id="KW-0863">Zinc-finger</keyword>
<evidence type="ECO:0000256" key="3">
    <source>
        <dbReference type="ARBA" id="ARBA00022771"/>
    </source>
</evidence>
<dbReference type="SMART" id="SM00355">
    <property type="entry name" value="ZnF_C2H2"/>
    <property type="match status" value="1"/>
</dbReference>